<evidence type="ECO:0000256" key="6">
    <source>
        <dbReference type="ARBA" id="ARBA00022840"/>
    </source>
</evidence>
<dbReference type="GO" id="GO:0005524">
    <property type="term" value="F:ATP binding"/>
    <property type="evidence" value="ECO:0007669"/>
    <property type="project" value="UniProtKB-KW"/>
</dbReference>
<dbReference type="KEGG" id="vgu:HYG85_03285"/>
<dbReference type="SMART" id="SM00382">
    <property type="entry name" value="AAA"/>
    <property type="match status" value="1"/>
</dbReference>
<protein>
    <submittedName>
        <fullName evidence="9">ABC transporter ATP-binding protein</fullName>
    </submittedName>
</protein>
<keyword evidence="3" id="KW-0813">Transport</keyword>
<dbReference type="GO" id="GO:0005886">
    <property type="term" value="C:plasma membrane"/>
    <property type="evidence" value="ECO:0007669"/>
    <property type="project" value="UniProtKB-SubCell"/>
</dbReference>
<dbReference type="InterPro" id="IPR017871">
    <property type="entry name" value="ABC_transporter-like_CS"/>
</dbReference>
<dbReference type="GO" id="GO:0016887">
    <property type="term" value="F:ATP hydrolysis activity"/>
    <property type="evidence" value="ECO:0007669"/>
    <property type="project" value="InterPro"/>
</dbReference>
<dbReference type="EMBL" id="CP058561">
    <property type="protein sequence ID" value="QUH27990.1"/>
    <property type="molecule type" value="Genomic_DNA"/>
</dbReference>
<evidence type="ECO:0000256" key="2">
    <source>
        <dbReference type="ARBA" id="ARBA00005417"/>
    </source>
</evidence>
<dbReference type="InterPro" id="IPR003593">
    <property type="entry name" value="AAA+_ATPase"/>
</dbReference>
<keyword evidence="4" id="KW-1003">Cell membrane</keyword>
<dbReference type="PANTHER" id="PTHR43297">
    <property type="entry name" value="OLIGOPEPTIDE TRANSPORT ATP-BINDING PROTEIN APPD"/>
    <property type="match status" value="1"/>
</dbReference>
<keyword evidence="6 9" id="KW-0067">ATP-binding</keyword>
<dbReference type="Pfam" id="PF00005">
    <property type="entry name" value="ABC_tran"/>
    <property type="match status" value="1"/>
</dbReference>
<dbReference type="InterPro" id="IPR027417">
    <property type="entry name" value="P-loop_NTPase"/>
</dbReference>
<evidence type="ECO:0000313" key="9">
    <source>
        <dbReference type="EMBL" id="QUH27990.1"/>
    </source>
</evidence>
<proteinExistence type="inferred from homology"/>
<dbReference type="PROSITE" id="PS50893">
    <property type="entry name" value="ABC_TRANSPORTER_2"/>
    <property type="match status" value="1"/>
</dbReference>
<evidence type="ECO:0000256" key="7">
    <source>
        <dbReference type="ARBA" id="ARBA00023136"/>
    </source>
</evidence>
<sequence>MNQFVIEDLIVKNADRSLVDSVNLSVEKGEILAITGQSGSGKTLTFKGATGLLTSEQLTVDGRVRWNGEYYSPSEMKAFLGKEISYVMQNPMTAFNPVITIGSHCRETLREHLKVSKKEADKIAIDWFYKLNLKDAKRVYKSYCYELSGGMLQRVMLALAMAVGSKMIVADEPTTALDTITQKKILSEFIRINKEYGVTIIFISHDFGIISQIANHIAVISEGTLIEYGSTEKILTNPEKELTIKMLKELSI</sequence>
<dbReference type="SUPFAM" id="SSF52540">
    <property type="entry name" value="P-loop containing nucleoside triphosphate hydrolases"/>
    <property type="match status" value="1"/>
</dbReference>
<comment type="similarity">
    <text evidence="2">Belongs to the ABC transporter superfamily.</text>
</comment>
<evidence type="ECO:0000256" key="1">
    <source>
        <dbReference type="ARBA" id="ARBA00004202"/>
    </source>
</evidence>
<comment type="subcellular location">
    <subcellularLocation>
        <location evidence="1">Cell membrane</location>
        <topology evidence="1">Peripheral membrane protein</topology>
    </subcellularLocation>
</comment>
<evidence type="ECO:0000256" key="5">
    <source>
        <dbReference type="ARBA" id="ARBA00022741"/>
    </source>
</evidence>
<evidence type="ECO:0000256" key="3">
    <source>
        <dbReference type="ARBA" id="ARBA00022448"/>
    </source>
</evidence>
<keyword evidence="7" id="KW-0472">Membrane</keyword>
<gene>
    <name evidence="9" type="ORF">HYG85_03285</name>
</gene>
<reference evidence="9 10" key="1">
    <citation type="submission" date="2020-07" db="EMBL/GenBank/DDBJ databases">
        <title>Vallitalea guaymasensis genome.</title>
        <authorList>
            <person name="Postec A."/>
        </authorList>
    </citation>
    <scope>NUCLEOTIDE SEQUENCE [LARGE SCALE GENOMIC DNA]</scope>
    <source>
        <strain evidence="9 10">Ra1766G1</strain>
    </source>
</reference>
<dbReference type="AlphaFoldDB" id="A0A8J8M8B9"/>
<dbReference type="InterPro" id="IPR003439">
    <property type="entry name" value="ABC_transporter-like_ATP-bd"/>
</dbReference>
<feature type="domain" description="ABC transporter" evidence="8">
    <location>
        <begin position="4"/>
        <end position="247"/>
    </location>
</feature>
<evidence type="ECO:0000256" key="4">
    <source>
        <dbReference type="ARBA" id="ARBA00022475"/>
    </source>
</evidence>
<dbReference type="PROSITE" id="PS00211">
    <property type="entry name" value="ABC_TRANSPORTER_1"/>
    <property type="match status" value="1"/>
</dbReference>
<dbReference type="Proteomes" id="UP000677305">
    <property type="component" value="Chromosome"/>
</dbReference>
<name>A0A8J8M8B9_9FIRM</name>
<dbReference type="InterPro" id="IPR050388">
    <property type="entry name" value="ABC_Ni/Peptide_Import"/>
</dbReference>
<dbReference type="Gene3D" id="3.40.50.300">
    <property type="entry name" value="P-loop containing nucleotide triphosphate hydrolases"/>
    <property type="match status" value="1"/>
</dbReference>
<organism evidence="9 10">
    <name type="scientific">Vallitalea guaymasensis</name>
    <dbReference type="NCBI Taxonomy" id="1185412"/>
    <lineage>
        <taxon>Bacteria</taxon>
        <taxon>Bacillati</taxon>
        <taxon>Bacillota</taxon>
        <taxon>Clostridia</taxon>
        <taxon>Lachnospirales</taxon>
        <taxon>Vallitaleaceae</taxon>
        <taxon>Vallitalea</taxon>
    </lineage>
</organism>
<dbReference type="CDD" id="cd03257">
    <property type="entry name" value="ABC_NikE_OppD_transporters"/>
    <property type="match status" value="1"/>
</dbReference>
<accession>A0A8J8M8B9</accession>
<evidence type="ECO:0000313" key="10">
    <source>
        <dbReference type="Proteomes" id="UP000677305"/>
    </source>
</evidence>
<dbReference type="PANTHER" id="PTHR43297:SF2">
    <property type="entry name" value="DIPEPTIDE TRANSPORT ATP-BINDING PROTEIN DPPD"/>
    <property type="match status" value="1"/>
</dbReference>
<keyword evidence="5" id="KW-0547">Nucleotide-binding</keyword>
<evidence type="ECO:0000259" key="8">
    <source>
        <dbReference type="PROSITE" id="PS50893"/>
    </source>
</evidence>
<dbReference type="RefSeq" id="WP_212692270.1">
    <property type="nucleotide sequence ID" value="NZ_CP058561.1"/>
</dbReference>
<keyword evidence="10" id="KW-1185">Reference proteome</keyword>